<dbReference type="InParanoid" id="A0A6P8HI09"/>
<reference evidence="9" key="1">
    <citation type="submission" date="2025-08" db="UniProtKB">
        <authorList>
            <consortium name="RefSeq"/>
        </authorList>
    </citation>
    <scope>IDENTIFICATION</scope>
    <source>
        <tissue evidence="9">Tentacle</tissue>
    </source>
</reference>
<accession>A0A6P8HI09</accession>
<dbReference type="AlphaFoldDB" id="A0A6P8HI09"/>
<keyword evidence="5 6" id="KW-0539">Nucleus</keyword>
<gene>
    <name evidence="9" type="primary">LOC116292808</name>
</gene>
<dbReference type="InterPro" id="IPR036960">
    <property type="entry name" value="T-box_sf"/>
</dbReference>
<dbReference type="GO" id="GO:0000785">
    <property type="term" value="C:chromatin"/>
    <property type="evidence" value="ECO:0007669"/>
    <property type="project" value="TreeGrafter"/>
</dbReference>
<dbReference type="SUPFAM" id="SSF49417">
    <property type="entry name" value="p53-like transcription factors"/>
    <property type="match status" value="1"/>
</dbReference>
<evidence type="ECO:0000313" key="8">
    <source>
        <dbReference type="Proteomes" id="UP000515163"/>
    </source>
</evidence>
<keyword evidence="4" id="KW-0804">Transcription</keyword>
<dbReference type="FunFam" id="2.60.40.820:FF:000007">
    <property type="entry name" value="T-box transcription factor"/>
    <property type="match status" value="1"/>
</dbReference>
<evidence type="ECO:0000256" key="1">
    <source>
        <dbReference type="ARBA" id="ARBA00004123"/>
    </source>
</evidence>
<dbReference type="PROSITE" id="PS01283">
    <property type="entry name" value="TBOX_1"/>
    <property type="match status" value="1"/>
</dbReference>
<sequence length="211" mass="24143">MPAAVNNITTTTSSAQNFALTVGYSSPLPHGQLVSEPLQVELENKELWEKFHDIGTEMIITKNGRRMFPVVRSNITGLSPKEEYIIGLDLVPADENRYKYHNTEWAITGKAENLIPSRVFIHPDSPGTGAQWMRQVVSFQKLKLTNNLNDQSGHVILNSMHKYRPRIHVIPAKEYNMFSMKKGTFYTFTFPETEFMAVTAYQNPRVSCWLY</sequence>
<keyword evidence="2" id="KW-0805">Transcription regulation</keyword>
<evidence type="ECO:0000256" key="4">
    <source>
        <dbReference type="ARBA" id="ARBA00023163"/>
    </source>
</evidence>
<dbReference type="InterPro" id="IPR018186">
    <property type="entry name" value="TF_T-box_CS"/>
</dbReference>
<dbReference type="InterPro" id="IPR008967">
    <property type="entry name" value="p53-like_TF_DNA-bd_sf"/>
</dbReference>
<dbReference type="Pfam" id="PF00907">
    <property type="entry name" value="T-box"/>
    <property type="match status" value="1"/>
</dbReference>
<dbReference type="GO" id="GO:0005634">
    <property type="term" value="C:nucleus"/>
    <property type="evidence" value="ECO:0007669"/>
    <property type="project" value="UniProtKB-SubCell"/>
</dbReference>
<dbReference type="Proteomes" id="UP000515163">
    <property type="component" value="Unplaced"/>
</dbReference>
<dbReference type="PANTHER" id="PTHR11267:SF196">
    <property type="entry name" value="T-BOX PROTEIN 30_42-RELATED"/>
    <property type="match status" value="1"/>
</dbReference>
<evidence type="ECO:0000256" key="6">
    <source>
        <dbReference type="PROSITE-ProRule" id="PRU00201"/>
    </source>
</evidence>
<dbReference type="RefSeq" id="XP_031556019.1">
    <property type="nucleotide sequence ID" value="XM_031700159.1"/>
</dbReference>
<name>A0A6P8HI09_ACTTE</name>
<dbReference type="GO" id="GO:0000978">
    <property type="term" value="F:RNA polymerase II cis-regulatory region sequence-specific DNA binding"/>
    <property type="evidence" value="ECO:0007669"/>
    <property type="project" value="InterPro"/>
</dbReference>
<keyword evidence="3 6" id="KW-0238">DNA-binding</keyword>
<feature type="domain" description="T-box" evidence="7">
    <location>
        <begin position="42"/>
        <end position="207"/>
    </location>
</feature>
<evidence type="ECO:0000256" key="5">
    <source>
        <dbReference type="ARBA" id="ARBA00023242"/>
    </source>
</evidence>
<comment type="subcellular location">
    <subcellularLocation>
        <location evidence="1 6">Nucleus</location>
    </subcellularLocation>
</comment>
<dbReference type="InterPro" id="IPR046360">
    <property type="entry name" value="T-box_DNA-bd"/>
</dbReference>
<dbReference type="PANTHER" id="PTHR11267">
    <property type="entry name" value="T-BOX PROTEIN-RELATED"/>
    <property type="match status" value="1"/>
</dbReference>
<evidence type="ECO:0000259" key="7">
    <source>
        <dbReference type="PROSITE" id="PS50252"/>
    </source>
</evidence>
<keyword evidence="8" id="KW-1185">Reference proteome</keyword>
<dbReference type="PROSITE" id="PS50252">
    <property type="entry name" value="TBOX_3"/>
    <property type="match status" value="1"/>
</dbReference>
<dbReference type="GO" id="GO:0000981">
    <property type="term" value="F:DNA-binding transcription factor activity, RNA polymerase II-specific"/>
    <property type="evidence" value="ECO:0007669"/>
    <property type="project" value="TreeGrafter"/>
</dbReference>
<protein>
    <submittedName>
        <fullName evidence="9">T-box transcription factor TBX5-A-like</fullName>
    </submittedName>
</protein>
<organism evidence="8 9">
    <name type="scientific">Actinia tenebrosa</name>
    <name type="common">Australian red waratah sea anemone</name>
    <dbReference type="NCBI Taxonomy" id="6105"/>
    <lineage>
        <taxon>Eukaryota</taxon>
        <taxon>Metazoa</taxon>
        <taxon>Cnidaria</taxon>
        <taxon>Anthozoa</taxon>
        <taxon>Hexacorallia</taxon>
        <taxon>Actiniaria</taxon>
        <taxon>Actiniidae</taxon>
        <taxon>Actinia</taxon>
    </lineage>
</organism>
<dbReference type="GO" id="GO:0045893">
    <property type="term" value="P:positive regulation of DNA-templated transcription"/>
    <property type="evidence" value="ECO:0007669"/>
    <property type="project" value="InterPro"/>
</dbReference>
<dbReference type="InterPro" id="IPR001699">
    <property type="entry name" value="TF_T-box"/>
</dbReference>
<evidence type="ECO:0000256" key="3">
    <source>
        <dbReference type="ARBA" id="ARBA00023125"/>
    </source>
</evidence>
<proteinExistence type="predicted"/>
<dbReference type="PROSITE" id="PS01264">
    <property type="entry name" value="TBOX_2"/>
    <property type="match status" value="1"/>
</dbReference>
<dbReference type="OrthoDB" id="5985336at2759"/>
<evidence type="ECO:0000256" key="2">
    <source>
        <dbReference type="ARBA" id="ARBA00023015"/>
    </source>
</evidence>
<dbReference type="GeneID" id="116292808"/>
<dbReference type="KEGG" id="aten:116292808"/>
<dbReference type="Gene3D" id="2.60.40.820">
    <property type="entry name" value="Transcription factor, T-box"/>
    <property type="match status" value="1"/>
</dbReference>
<dbReference type="GO" id="GO:0001708">
    <property type="term" value="P:cell fate specification"/>
    <property type="evidence" value="ECO:0007669"/>
    <property type="project" value="TreeGrafter"/>
</dbReference>
<dbReference type="SMART" id="SM00425">
    <property type="entry name" value="TBOX"/>
    <property type="match status" value="1"/>
</dbReference>
<comment type="caution">
    <text evidence="6">Lacks conserved residue(s) required for the propagation of feature annotation.</text>
</comment>
<evidence type="ECO:0000313" key="9">
    <source>
        <dbReference type="RefSeq" id="XP_031556019.1"/>
    </source>
</evidence>
<dbReference type="PRINTS" id="PR00937">
    <property type="entry name" value="TBOX"/>
</dbReference>